<dbReference type="Pfam" id="PF14392">
    <property type="entry name" value="zf-CCHC_4"/>
    <property type="match status" value="1"/>
</dbReference>
<keyword evidence="4" id="KW-1185">Reference proteome</keyword>
<accession>A0A9Q1JYT4</accession>
<dbReference type="Gene3D" id="3.60.10.10">
    <property type="entry name" value="Endonuclease/exonuclease/phosphatase"/>
    <property type="match status" value="1"/>
</dbReference>
<dbReference type="SUPFAM" id="SSF56219">
    <property type="entry name" value="DNase I-like"/>
    <property type="match status" value="1"/>
</dbReference>
<dbReference type="Proteomes" id="UP001153076">
    <property type="component" value="Unassembled WGS sequence"/>
</dbReference>
<evidence type="ECO:0000256" key="1">
    <source>
        <dbReference type="PROSITE-ProRule" id="PRU00047"/>
    </source>
</evidence>
<reference evidence="3" key="1">
    <citation type="submission" date="2022-04" db="EMBL/GenBank/DDBJ databases">
        <title>Carnegiea gigantea Genome sequencing and assembly v2.</title>
        <authorList>
            <person name="Copetti D."/>
            <person name="Sanderson M.J."/>
            <person name="Burquez A."/>
            <person name="Wojciechowski M.F."/>
        </authorList>
    </citation>
    <scope>NUCLEOTIDE SEQUENCE</scope>
    <source>
        <strain evidence="3">SGP5-SGP5p</strain>
        <tissue evidence="3">Aerial part</tissue>
    </source>
</reference>
<feature type="domain" description="CCHC-type" evidence="2">
    <location>
        <begin position="192"/>
        <end position="205"/>
    </location>
</feature>
<proteinExistence type="predicted"/>
<keyword evidence="1" id="KW-0862">Zinc</keyword>
<protein>
    <recommendedName>
        <fullName evidence="2">CCHC-type domain-containing protein</fullName>
    </recommendedName>
</protein>
<gene>
    <name evidence="3" type="ORF">Cgig2_018041</name>
</gene>
<dbReference type="OrthoDB" id="1720282at2759"/>
<dbReference type="GO" id="GO:0003676">
    <property type="term" value="F:nucleic acid binding"/>
    <property type="evidence" value="ECO:0007669"/>
    <property type="project" value="InterPro"/>
</dbReference>
<dbReference type="InterPro" id="IPR036691">
    <property type="entry name" value="Endo/exonu/phosph_ase_sf"/>
</dbReference>
<keyword evidence="1" id="KW-0479">Metal-binding</keyword>
<dbReference type="PANTHER" id="PTHR33710">
    <property type="entry name" value="BNAC02G09200D PROTEIN"/>
    <property type="match status" value="1"/>
</dbReference>
<organism evidence="3 4">
    <name type="scientific">Carnegiea gigantea</name>
    <dbReference type="NCBI Taxonomy" id="171969"/>
    <lineage>
        <taxon>Eukaryota</taxon>
        <taxon>Viridiplantae</taxon>
        <taxon>Streptophyta</taxon>
        <taxon>Embryophyta</taxon>
        <taxon>Tracheophyta</taxon>
        <taxon>Spermatophyta</taxon>
        <taxon>Magnoliopsida</taxon>
        <taxon>eudicotyledons</taxon>
        <taxon>Gunneridae</taxon>
        <taxon>Pentapetalae</taxon>
        <taxon>Caryophyllales</taxon>
        <taxon>Cactineae</taxon>
        <taxon>Cactaceae</taxon>
        <taxon>Cactoideae</taxon>
        <taxon>Echinocereeae</taxon>
        <taxon>Carnegiea</taxon>
    </lineage>
</organism>
<evidence type="ECO:0000259" key="2">
    <source>
        <dbReference type="PROSITE" id="PS50158"/>
    </source>
</evidence>
<dbReference type="InterPro" id="IPR001878">
    <property type="entry name" value="Znf_CCHC"/>
</dbReference>
<keyword evidence="1" id="KW-0863">Zinc-finger</keyword>
<evidence type="ECO:0000313" key="4">
    <source>
        <dbReference type="Proteomes" id="UP001153076"/>
    </source>
</evidence>
<comment type="caution">
    <text evidence="3">The sequence shown here is derived from an EMBL/GenBank/DDBJ whole genome shotgun (WGS) entry which is preliminary data.</text>
</comment>
<sequence length="623" mass="71489">MAAGLVEKWQNLKLTVEEETVIIVDDEEDNAKAEQIALCLVGRLHTNLSFNVRAMKSVFRNIVKPSKGLVIHDLDEYALNEGPWAFDGHTLLLKLMIGLEISSEVQFTTARFWVKAYDVPAKKQNISFAKNLASNIGELVDCDEATMMGFDKALSFRVDIDISKPLRRELNVMIAGKPTWIRFKYIKLSDFCYGCGRLGHTLKGCEIVDATEDDPGLQYGACLKASLLKNRRRNAESELNEECKLFAAFHHSKSKPQVCTKLLFTNPTFEKTGEPFKPPENMASASMLTDEDVPIVQGSEAYKRKQDNVPPLKQGLGLLWTDKANINYLSSSSYHVDITIHWEDDDNLWRFTGIYGWPKRQEKWKTCELISDLMTHSPLPWLVGGDINEIFYHGEKQGGPPKPQSLLDLFQETFASNDLFDLGFSGYQFTWSNYQHDNLLVEERLNRFCADTEWSLLYPRAHVTHIDSDLSEYLPILLKCTSSGDDPCWRTRRFHFENMWLTDPSCKDVISSAWTSTTHSDAMEQLLSRLDNCGQQLLKWNSVTFGHVGLEIKKLENQLKHDTDAVSRRRTLGEIREWRKKEKILARSDYLKYEDANTQWFHSRATIKRTKNCIKRLFDSNGI</sequence>
<dbReference type="PANTHER" id="PTHR33710:SF86">
    <property type="entry name" value="VIRAL MOVEMENT PROTEIN"/>
    <property type="match status" value="1"/>
</dbReference>
<dbReference type="PROSITE" id="PS50158">
    <property type="entry name" value="ZF_CCHC"/>
    <property type="match status" value="1"/>
</dbReference>
<dbReference type="EMBL" id="JAKOGI010000534">
    <property type="protein sequence ID" value="KAJ8433507.1"/>
    <property type="molecule type" value="Genomic_DNA"/>
</dbReference>
<dbReference type="GO" id="GO:0008270">
    <property type="term" value="F:zinc ion binding"/>
    <property type="evidence" value="ECO:0007669"/>
    <property type="project" value="UniProtKB-KW"/>
</dbReference>
<dbReference type="InterPro" id="IPR025836">
    <property type="entry name" value="Zn_knuckle_CX2CX4HX4C"/>
</dbReference>
<dbReference type="AlphaFoldDB" id="A0A9Q1JYT4"/>
<name>A0A9Q1JYT4_9CARY</name>
<evidence type="ECO:0000313" key="3">
    <source>
        <dbReference type="EMBL" id="KAJ8433507.1"/>
    </source>
</evidence>